<dbReference type="SUPFAM" id="SSF55729">
    <property type="entry name" value="Acyl-CoA N-acyltransferases (Nat)"/>
    <property type="match status" value="1"/>
</dbReference>
<name>A0ABT2AE00_9BURK</name>
<evidence type="ECO:0000259" key="3">
    <source>
        <dbReference type="PROSITE" id="PS51186"/>
    </source>
</evidence>
<dbReference type="InterPro" id="IPR000182">
    <property type="entry name" value="GNAT_dom"/>
</dbReference>
<dbReference type="EMBL" id="JANUGX010000044">
    <property type="protein sequence ID" value="MCS0592448.1"/>
    <property type="molecule type" value="Genomic_DNA"/>
</dbReference>
<keyword evidence="1" id="KW-0808">Transferase</keyword>
<keyword evidence="2" id="KW-0012">Acyltransferase</keyword>
<organism evidence="4 5">
    <name type="scientific">Massilia norwichensis</name>
    <dbReference type="NCBI Taxonomy" id="1442366"/>
    <lineage>
        <taxon>Bacteria</taxon>
        <taxon>Pseudomonadati</taxon>
        <taxon>Pseudomonadota</taxon>
        <taxon>Betaproteobacteria</taxon>
        <taxon>Burkholderiales</taxon>
        <taxon>Oxalobacteraceae</taxon>
        <taxon>Telluria group</taxon>
        <taxon>Massilia</taxon>
    </lineage>
</organism>
<proteinExistence type="predicted"/>
<feature type="domain" description="N-acetyltransferase" evidence="3">
    <location>
        <begin position="1"/>
        <end position="155"/>
    </location>
</feature>
<sequence length="162" mass="17690">MHIRALTPEDIPACAALLRRAAQDFILHESTPEDGAAFLAGQGEEAMRGFFGKGFAYHGAEVDGVLAGFIAVRERSHVYSLYVDRQFHRRGIARRLWETARDAALDKTLGPGHPGAFTVNASNHALPFYAALGFVPTAPTRDGIVRYNPMRLVLTPSFVDPA</sequence>
<dbReference type="InterPro" id="IPR050832">
    <property type="entry name" value="Bact_Acetyltransf"/>
</dbReference>
<dbReference type="Gene3D" id="3.40.630.30">
    <property type="match status" value="1"/>
</dbReference>
<dbReference type="RefSeq" id="WP_258848216.1">
    <property type="nucleotide sequence ID" value="NZ_JANUGX010000044.1"/>
</dbReference>
<accession>A0ABT2AE00</accession>
<comment type="caution">
    <text evidence="4">The sequence shown here is derived from an EMBL/GenBank/DDBJ whole genome shotgun (WGS) entry which is preliminary data.</text>
</comment>
<gene>
    <name evidence="4" type="ORF">NX782_25015</name>
</gene>
<evidence type="ECO:0000313" key="5">
    <source>
        <dbReference type="Proteomes" id="UP001205560"/>
    </source>
</evidence>
<keyword evidence="5" id="KW-1185">Reference proteome</keyword>
<dbReference type="PROSITE" id="PS51186">
    <property type="entry name" value="GNAT"/>
    <property type="match status" value="1"/>
</dbReference>
<protein>
    <submittedName>
        <fullName evidence="4">GNAT family N-acetyltransferase</fullName>
    </submittedName>
</protein>
<dbReference type="InterPro" id="IPR016181">
    <property type="entry name" value="Acyl_CoA_acyltransferase"/>
</dbReference>
<dbReference type="CDD" id="cd04301">
    <property type="entry name" value="NAT_SF"/>
    <property type="match status" value="1"/>
</dbReference>
<dbReference type="PANTHER" id="PTHR43877">
    <property type="entry name" value="AMINOALKYLPHOSPHONATE N-ACETYLTRANSFERASE-RELATED-RELATED"/>
    <property type="match status" value="1"/>
</dbReference>
<dbReference type="Pfam" id="PF13673">
    <property type="entry name" value="Acetyltransf_10"/>
    <property type="match status" value="1"/>
</dbReference>
<evidence type="ECO:0000256" key="1">
    <source>
        <dbReference type="ARBA" id="ARBA00022679"/>
    </source>
</evidence>
<reference evidence="4 5" key="1">
    <citation type="submission" date="2022-08" db="EMBL/GenBank/DDBJ databases">
        <title>Reclassification of Massilia species as members of the genera Telluria, Duganella, Pseudoduganella, Mokoshia gen. nov. and Zemynaea gen. nov. using orthogonal and non-orthogonal genome-based approaches.</title>
        <authorList>
            <person name="Bowman J.P."/>
        </authorList>
    </citation>
    <scope>NUCLEOTIDE SEQUENCE [LARGE SCALE GENOMIC DNA]</scope>
    <source>
        <strain evidence="4 5">LMG 28164</strain>
    </source>
</reference>
<evidence type="ECO:0000313" key="4">
    <source>
        <dbReference type="EMBL" id="MCS0592448.1"/>
    </source>
</evidence>
<evidence type="ECO:0000256" key="2">
    <source>
        <dbReference type="ARBA" id="ARBA00023315"/>
    </source>
</evidence>
<dbReference type="Proteomes" id="UP001205560">
    <property type="component" value="Unassembled WGS sequence"/>
</dbReference>